<gene>
    <name evidence="5" type="primary">zapC</name>
    <name evidence="9" type="ORF">SAMN02745724_00860</name>
</gene>
<dbReference type="OrthoDB" id="5765005at2"/>
<dbReference type="InterPro" id="IPR009809">
    <property type="entry name" value="ZapC"/>
</dbReference>
<keyword evidence="3 5" id="KW-0717">Septation</keyword>
<dbReference type="InterPro" id="IPR048372">
    <property type="entry name" value="ZapC_C"/>
</dbReference>
<dbReference type="Pfam" id="PF21083">
    <property type="entry name" value="ZapC_N"/>
    <property type="match status" value="1"/>
</dbReference>
<keyword evidence="1 5" id="KW-0963">Cytoplasm</keyword>
<dbReference type="PIRSF" id="PIRSF010252">
    <property type="entry name" value="ZapC"/>
    <property type="match status" value="1"/>
</dbReference>
<evidence type="ECO:0000256" key="3">
    <source>
        <dbReference type="ARBA" id="ARBA00023210"/>
    </source>
</evidence>
<keyword evidence="2 5" id="KW-0132">Cell division</keyword>
<organism evidence="9 10">
    <name type="scientific">Pseudoalteromonas denitrificans DSM 6059</name>
    <dbReference type="NCBI Taxonomy" id="1123010"/>
    <lineage>
        <taxon>Bacteria</taxon>
        <taxon>Pseudomonadati</taxon>
        <taxon>Pseudomonadota</taxon>
        <taxon>Gammaproteobacteria</taxon>
        <taxon>Alteromonadales</taxon>
        <taxon>Pseudoalteromonadaceae</taxon>
        <taxon>Pseudoalteromonas</taxon>
    </lineage>
</organism>
<comment type="similarity">
    <text evidence="5 6">Belongs to the ZapC family.</text>
</comment>
<evidence type="ECO:0000259" key="7">
    <source>
        <dbReference type="Pfam" id="PF07126"/>
    </source>
</evidence>
<dbReference type="InterPro" id="IPR048373">
    <property type="entry name" value="ZapC_N"/>
</dbReference>
<keyword evidence="4 5" id="KW-0131">Cell cycle</keyword>
<comment type="subcellular location">
    <subcellularLocation>
        <location evidence="5 6">Cytoplasm</location>
    </subcellularLocation>
</comment>
<accession>A0A1I1GF70</accession>
<reference evidence="9 10" key="1">
    <citation type="submission" date="2016-10" db="EMBL/GenBank/DDBJ databases">
        <authorList>
            <person name="de Groot N.N."/>
        </authorList>
    </citation>
    <scope>NUCLEOTIDE SEQUENCE [LARGE SCALE GENOMIC DNA]</scope>
    <source>
        <strain evidence="9 10">DSM 6059</strain>
    </source>
</reference>
<dbReference type="GO" id="GO:0005737">
    <property type="term" value="C:cytoplasm"/>
    <property type="evidence" value="ECO:0007669"/>
    <property type="project" value="UniProtKB-SubCell"/>
</dbReference>
<evidence type="ECO:0000256" key="4">
    <source>
        <dbReference type="ARBA" id="ARBA00023306"/>
    </source>
</evidence>
<evidence type="ECO:0000259" key="8">
    <source>
        <dbReference type="Pfam" id="PF21083"/>
    </source>
</evidence>
<evidence type="ECO:0000256" key="5">
    <source>
        <dbReference type="HAMAP-Rule" id="MF_00906"/>
    </source>
</evidence>
<feature type="domain" description="Cell-division protein ZapC C-terminal" evidence="7">
    <location>
        <begin position="90"/>
        <end position="166"/>
    </location>
</feature>
<dbReference type="AlphaFoldDB" id="A0A1I1GF70"/>
<proteinExistence type="inferred from homology"/>
<protein>
    <recommendedName>
        <fullName evidence="5 6">Cell division protein ZapC</fullName>
    </recommendedName>
</protein>
<evidence type="ECO:0000313" key="10">
    <source>
        <dbReference type="Proteomes" id="UP000198862"/>
    </source>
</evidence>
<comment type="function">
    <text evidence="5 6">Contributes to the efficiency of the cell division process by stabilizing the polymeric form of the cell division protein FtsZ. Acts by promoting interactions between FtsZ protofilaments and suppressing the GTPase activity of FtsZ.</text>
</comment>
<comment type="subunit">
    <text evidence="5">Interacts directly with FtsZ.</text>
</comment>
<dbReference type="HAMAP" id="MF_00906">
    <property type="entry name" value="ZapC"/>
    <property type="match status" value="1"/>
</dbReference>
<dbReference type="Proteomes" id="UP000198862">
    <property type="component" value="Unassembled WGS sequence"/>
</dbReference>
<dbReference type="GO" id="GO:0000917">
    <property type="term" value="P:division septum assembly"/>
    <property type="evidence" value="ECO:0007669"/>
    <property type="project" value="UniProtKB-KW"/>
</dbReference>
<keyword evidence="10" id="KW-1185">Reference proteome</keyword>
<feature type="domain" description="Cell-division protein ZapC N-terminal" evidence="8">
    <location>
        <begin position="1"/>
        <end position="89"/>
    </location>
</feature>
<evidence type="ECO:0000256" key="6">
    <source>
        <dbReference type="PIRNR" id="PIRNR010252"/>
    </source>
</evidence>
<evidence type="ECO:0000256" key="2">
    <source>
        <dbReference type="ARBA" id="ARBA00022618"/>
    </source>
</evidence>
<name>A0A1I1GF70_9GAMM</name>
<dbReference type="RefSeq" id="WP_091980349.1">
    <property type="nucleotide sequence ID" value="NZ_FOLO01000004.1"/>
</dbReference>
<dbReference type="STRING" id="1123010.SAMN02745724_00860"/>
<sequence length="176" mass="20278">MLQASKQWSWFACSKTKCLLLDMGNEMVFCTPYKIRNLTNDVLLNPAFSLTDANFYQQVYTYLSGFNLWNDAQICQVALNATAVKHYLKPVLTKSWFFEFYNGQQPSVDAIVQLKSKNQVGQFLIVDHSEHGSVCICLEAEFKLDENFSLKQFEVIKVLNDRIHPLIINNIQKKLA</sequence>
<evidence type="ECO:0000313" key="9">
    <source>
        <dbReference type="EMBL" id="SFC08003.1"/>
    </source>
</evidence>
<dbReference type="GO" id="GO:0043093">
    <property type="term" value="P:FtsZ-dependent cytokinesis"/>
    <property type="evidence" value="ECO:0007669"/>
    <property type="project" value="UniProtKB-UniRule"/>
</dbReference>
<dbReference type="Pfam" id="PF07126">
    <property type="entry name" value="ZapC_C"/>
    <property type="match status" value="1"/>
</dbReference>
<evidence type="ECO:0000256" key="1">
    <source>
        <dbReference type="ARBA" id="ARBA00022490"/>
    </source>
</evidence>
<dbReference type="EMBL" id="FOLO01000004">
    <property type="protein sequence ID" value="SFC08003.1"/>
    <property type="molecule type" value="Genomic_DNA"/>
</dbReference>